<dbReference type="OrthoDB" id="5945655at2759"/>
<evidence type="ECO:0000313" key="1">
    <source>
        <dbReference type="EMBL" id="CCQ43213.1"/>
    </source>
</evidence>
<name>L8EA39_HUMAN</name>
<accession>L8EA39</accession>
<proteinExistence type="predicted"/>
<sequence>MYSQDMLAGHGRLQENGRLSLEEVQWGHPGGHEPGWHRFHCG</sequence>
<reference evidence="1" key="1">
    <citation type="journal article" date="2013" name="PLoS ONE">
        <title>Direct detection of alternative open reading frames translation products in human significantly expands the proteome.</title>
        <authorList>
            <person name="Vanderperre B."/>
            <person name="Lucier J.-F."/>
            <person name="Motard J."/>
            <person name="Tremblay G."/>
            <person name="Vanderperre S."/>
            <person name="Wisztorski M."/>
            <person name="Salzet M."/>
            <person name="Boisvert F.-M."/>
            <person name="Roucou X."/>
        </authorList>
    </citation>
    <scope>NUCLEOTIDE SEQUENCE</scope>
</reference>
<dbReference type="EMBL" id="HF583716">
    <property type="protein sequence ID" value="CCQ43213.1"/>
    <property type="molecule type" value="Genomic_DNA"/>
</dbReference>
<protein>
    <submittedName>
        <fullName evidence="1">Alternative protein WNT2</fullName>
    </submittedName>
</protein>
<dbReference type="AlphaFoldDB" id="L8EA39"/>
<organism evidence="1">
    <name type="scientific">Homo sapiens</name>
    <name type="common">Human</name>
    <dbReference type="NCBI Taxonomy" id="9606"/>
    <lineage>
        <taxon>Eukaryota</taxon>
        <taxon>Metazoa</taxon>
        <taxon>Chordata</taxon>
        <taxon>Craniata</taxon>
        <taxon>Vertebrata</taxon>
        <taxon>Euteleostomi</taxon>
        <taxon>Mammalia</taxon>
        <taxon>Eutheria</taxon>
        <taxon>Euarchontoglires</taxon>
        <taxon>Primates</taxon>
        <taxon>Haplorrhini</taxon>
        <taxon>Catarrhini</taxon>
        <taxon>Hominidae</taxon>
        <taxon>Homo</taxon>
    </lineage>
</organism>
<gene>
    <name evidence="1" type="primary">WNT2</name>
</gene>